<evidence type="ECO:0000313" key="1">
    <source>
        <dbReference type="EMBL" id="CDJ48656.1"/>
    </source>
</evidence>
<protein>
    <submittedName>
        <fullName evidence="1">Uncharacterized protein</fullName>
    </submittedName>
</protein>
<evidence type="ECO:0000313" key="2">
    <source>
        <dbReference type="Proteomes" id="UP000030750"/>
    </source>
</evidence>
<name>U6LER1_9EIME</name>
<dbReference type="EMBL" id="HG711246">
    <property type="protein sequence ID" value="CDJ48656.1"/>
    <property type="molecule type" value="Genomic_DNA"/>
</dbReference>
<reference evidence="1" key="1">
    <citation type="submission" date="2013-10" db="EMBL/GenBank/DDBJ databases">
        <title>Genomic analysis of the causative agents of coccidiosis in chickens.</title>
        <authorList>
            <person name="Reid A.J."/>
            <person name="Blake D."/>
            <person name="Billington K."/>
            <person name="Browne H."/>
            <person name="Dunn M."/>
            <person name="Hung S."/>
            <person name="Kawahara F."/>
            <person name="Miranda-Saavedra D."/>
            <person name="Mourier T."/>
            <person name="Nagra H."/>
            <person name="Otto T.D."/>
            <person name="Rawlings N."/>
            <person name="Sanchez A."/>
            <person name="Sanders M."/>
            <person name="Subramaniam C."/>
            <person name="Tay Y."/>
            <person name="Dear P."/>
            <person name="Doerig C."/>
            <person name="Gruber A."/>
            <person name="Parkinson J."/>
            <person name="Shirley M."/>
            <person name="Wan K.L."/>
            <person name="Berriman M."/>
            <person name="Tomley F."/>
            <person name="Pain A."/>
        </authorList>
    </citation>
    <scope>NUCLEOTIDE SEQUENCE [LARGE SCALE GENOMIC DNA]</scope>
    <source>
        <strain evidence="1">Houghton</strain>
    </source>
</reference>
<dbReference type="AlphaFoldDB" id="U6LER1"/>
<reference evidence="1" key="2">
    <citation type="submission" date="2013-10" db="EMBL/GenBank/DDBJ databases">
        <authorList>
            <person name="Aslett M."/>
        </authorList>
    </citation>
    <scope>NUCLEOTIDE SEQUENCE [LARGE SCALE GENOMIC DNA]</scope>
    <source>
        <strain evidence="1">Houghton</strain>
    </source>
</reference>
<gene>
    <name evidence="1" type="ORF">EBH_0021450</name>
</gene>
<sequence length="110" mass="12113">MSAGAAGGSGRSSGTLGLPGANPYKAFYSMVRTRPVALLRQVLLQQLALHLQQLQQQHPLPAGADPAQHLQQLQQLQQQQAKSSLGWSRGLLLQQQQQQQQQEQQEEGFF</sequence>
<organism evidence="1 2">
    <name type="scientific">Eimeria brunetti</name>
    <dbReference type="NCBI Taxonomy" id="51314"/>
    <lineage>
        <taxon>Eukaryota</taxon>
        <taxon>Sar</taxon>
        <taxon>Alveolata</taxon>
        <taxon>Apicomplexa</taxon>
        <taxon>Conoidasida</taxon>
        <taxon>Coccidia</taxon>
        <taxon>Eucoccidiorida</taxon>
        <taxon>Eimeriorina</taxon>
        <taxon>Eimeriidae</taxon>
        <taxon>Eimeria</taxon>
    </lineage>
</organism>
<keyword evidence="2" id="KW-1185">Reference proteome</keyword>
<accession>U6LER1</accession>
<dbReference type="VEuPathDB" id="ToxoDB:EBH_0021450"/>
<dbReference type="Proteomes" id="UP000030750">
    <property type="component" value="Unassembled WGS sequence"/>
</dbReference>
<proteinExistence type="predicted"/>